<feature type="domain" description="NACHT N-terminal Helical" evidence="1">
    <location>
        <begin position="9"/>
        <end position="152"/>
    </location>
</feature>
<keyword evidence="3" id="KW-1185">Reference proteome</keyword>
<proteinExistence type="predicted"/>
<dbReference type="EMBL" id="LJIW01000001">
    <property type="protein sequence ID" value="PNG94955.1"/>
    <property type="molecule type" value="Genomic_DNA"/>
</dbReference>
<reference evidence="2 3" key="1">
    <citation type="submission" date="2015-09" db="EMBL/GenBank/DDBJ databases">
        <title>Genome sequence, genome mining and natural product profiling of a biocontrol bacterium Streptomyces malaysiensis F913.</title>
        <authorList>
            <person name="Xu Y."/>
            <person name="Wei J."/>
            <person name="Xie J."/>
            <person name="Li T."/>
            <person name="Zhou Z."/>
        </authorList>
    </citation>
    <scope>NUCLEOTIDE SEQUENCE [LARGE SCALE GENOMIC DNA]</scope>
    <source>
        <strain evidence="2 3">F913</strain>
    </source>
</reference>
<evidence type="ECO:0000313" key="2">
    <source>
        <dbReference type="EMBL" id="PNG94955.1"/>
    </source>
</evidence>
<evidence type="ECO:0000259" key="1">
    <source>
        <dbReference type="Pfam" id="PF22733"/>
    </source>
</evidence>
<dbReference type="Pfam" id="PF22733">
    <property type="entry name" value="NNH1"/>
    <property type="match status" value="1"/>
</dbReference>
<sequence length="160" mass="17215">MEPGAIGVGVRAAAAAAGPLIRRLFAQPAPGAELVHQPVRISGLVAWQGEKRTLTEDDVRELVEELVERAVTGNPHERAVPEDERRAVTDALTVTLLALGHIGMGDVQAVRLGYRTLAHTLKKRAPQATRQLSADGTHLYNSLLDLSCLQILNGPWTPPI</sequence>
<accession>A0A2J7Z3V0</accession>
<evidence type="ECO:0000313" key="3">
    <source>
        <dbReference type="Proteomes" id="UP000236520"/>
    </source>
</evidence>
<organism evidence="2 3">
    <name type="scientific">Streptomyces malaysiensis</name>
    <dbReference type="NCBI Taxonomy" id="92644"/>
    <lineage>
        <taxon>Bacteria</taxon>
        <taxon>Bacillati</taxon>
        <taxon>Actinomycetota</taxon>
        <taxon>Actinomycetes</taxon>
        <taxon>Kitasatosporales</taxon>
        <taxon>Streptomycetaceae</taxon>
        <taxon>Streptomyces</taxon>
        <taxon>Streptomyces violaceusniger group</taxon>
    </lineage>
</organism>
<comment type="caution">
    <text evidence="2">The sequence shown here is derived from an EMBL/GenBank/DDBJ whole genome shotgun (WGS) entry which is preliminary data.</text>
</comment>
<dbReference type="AlphaFoldDB" id="A0A2J7Z3V0"/>
<dbReference type="InterPro" id="IPR054547">
    <property type="entry name" value="NNH1"/>
</dbReference>
<dbReference type="RefSeq" id="WP_146055537.1">
    <property type="nucleotide sequence ID" value="NZ_LJIW01000001.1"/>
</dbReference>
<name>A0A2J7Z3V0_STRMQ</name>
<protein>
    <recommendedName>
        <fullName evidence="1">NACHT N-terminal Helical domain-containing protein</fullName>
    </recommendedName>
</protein>
<gene>
    <name evidence="2" type="ORF">SMF913_10980</name>
</gene>
<dbReference type="Proteomes" id="UP000236520">
    <property type="component" value="Unassembled WGS sequence"/>
</dbReference>